<dbReference type="EMBL" id="JACASE010000003">
    <property type="protein sequence ID" value="KAF6487644.1"/>
    <property type="molecule type" value="Genomic_DNA"/>
</dbReference>
<organism evidence="2 3">
    <name type="scientific">Rousettus aegyptiacus</name>
    <name type="common">Egyptian fruit bat</name>
    <name type="synonym">Pteropus aegyptiacus</name>
    <dbReference type="NCBI Taxonomy" id="9407"/>
    <lineage>
        <taxon>Eukaryota</taxon>
        <taxon>Metazoa</taxon>
        <taxon>Chordata</taxon>
        <taxon>Craniata</taxon>
        <taxon>Vertebrata</taxon>
        <taxon>Euteleostomi</taxon>
        <taxon>Mammalia</taxon>
        <taxon>Eutheria</taxon>
        <taxon>Laurasiatheria</taxon>
        <taxon>Chiroptera</taxon>
        <taxon>Yinpterochiroptera</taxon>
        <taxon>Pteropodoidea</taxon>
        <taxon>Pteropodidae</taxon>
        <taxon>Rousettinae</taxon>
        <taxon>Rousettus</taxon>
    </lineage>
</organism>
<name>A0A7J8ISU8_ROUAE</name>
<accession>A0A7J8ISU8</accession>
<comment type="caution">
    <text evidence="2">The sequence shown here is derived from an EMBL/GenBank/DDBJ whole genome shotgun (WGS) entry which is preliminary data.</text>
</comment>
<evidence type="ECO:0000313" key="2">
    <source>
        <dbReference type="EMBL" id="KAF6487644.1"/>
    </source>
</evidence>
<dbReference type="AlphaFoldDB" id="A0A7J8ISU8"/>
<feature type="region of interest" description="Disordered" evidence="1">
    <location>
        <begin position="1"/>
        <end position="24"/>
    </location>
</feature>
<protein>
    <submittedName>
        <fullName evidence="2">Spectrin beta, non-erythrocytic 5</fullName>
    </submittedName>
</protein>
<evidence type="ECO:0000256" key="1">
    <source>
        <dbReference type="SAM" id="MobiDB-lite"/>
    </source>
</evidence>
<proteinExistence type="predicted"/>
<evidence type="ECO:0000313" key="3">
    <source>
        <dbReference type="Proteomes" id="UP000593571"/>
    </source>
</evidence>
<keyword evidence="3" id="KW-1185">Reference proteome</keyword>
<reference evidence="2 3" key="1">
    <citation type="journal article" date="2020" name="Nature">
        <title>Six reference-quality genomes reveal evolution of bat adaptations.</title>
        <authorList>
            <person name="Jebb D."/>
            <person name="Huang Z."/>
            <person name="Pippel M."/>
            <person name="Hughes G.M."/>
            <person name="Lavrichenko K."/>
            <person name="Devanna P."/>
            <person name="Winkler S."/>
            <person name="Jermiin L.S."/>
            <person name="Skirmuntt E.C."/>
            <person name="Katzourakis A."/>
            <person name="Burkitt-Gray L."/>
            <person name="Ray D.A."/>
            <person name="Sullivan K.A.M."/>
            <person name="Roscito J.G."/>
            <person name="Kirilenko B.M."/>
            <person name="Davalos L.M."/>
            <person name="Corthals A.P."/>
            <person name="Power M.L."/>
            <person name="Jones G."/>
            <person name="Ransome R.D."/>
            <person name="Dechmann D.K.N."/>
            <person name="Locatelli A.G."/>
            <person name="Puechmaille S.J."/>
            <person name="Fedrigo O."/>
            <person name="Jarvis E.D."/>
            <person name="Hiller M."/>
            <person name="Vernes S.C."/>
            <person name="Myers E.W."/>
            <person name="Teeling E.C."/>
        </authorList>
    </citation>
    <scope>NUCLEOTIDE SEQUENCE [LARGE SCALE GENOMIC DNA]</scope>
    <source>
        <strain evidence="2">MRouAeg1</strain>
        <tissue evidence="2">Muscle</tissue>
    </source>
</reference>
<dbReference type="Proteomes" id="UP000593571">
    <property type="component" value="Unassembled WGS sequence"/>
</dbReference>
<sequence length="144" mass="15747">MERKLPQQAKGLKPGRVGSGLTSLQHRPLGSWWPRAWLAETRDLQPGVPVGQHIPLATIVSLEQAARPQQPSGALGVRATTWSQCRGPGTWGDWARERSIADHEEVGKEWVPSHPYTGGPVLCAGPHVSWAPSCTFRMLRVPPP</sequence>
<gene>
    <name evidence="2" type="ORF">HJG63_018435</name>
</gene>